<reference evidence="2 3" key="1">
    <citation type="submission" date="2020-04" db="EMBL/GenBank/DDBJ databases">
        <title>Zoogloea sp. G-4-1-14 isolated from soil.</title>
        <authorList>
            <person name="Dahal R.H."/>
        </authorList>
    </citation>
    <scope>NUCLEOTIDE SEQUENCE [LARGE SCALE GENOMIC DNA]</scope>
    <source>
        <strain evidence="2 3">G-4-1-14</strain>
    </source>
</reference>
<evidence type="ECO:0000313" key="3">
    <source>
        <dbReference type="Proteomes" id="UP000580043"/>
    </source>
</evidence>
<dbReference type="InterPro" id="IPR008514">
    <property type="entry name" value="T6SS_Hcp"/>
</dbReference>
<dbReference type="PANTHER" id="PTHR36152:SF5">
    <property type="entry name" value="PROTEIN HCP1"/>
    <property type="match status" value="1"/>
</dbReference>
<evidence type="ECO:0000256" key="1">
    <source>
        <dbReference type="SAM" id="MobiDB-lite"/>
    </source>
</evidence>
<dbReference type="EMBL" id="JABBGA010000002">
    <property type="protein sequence ID" value="NML24766.1"/>
    <property type="molecule type" value="Genomic_DNA"/>
</dbReference>
<keyword evidence="3" id="KW-1185">Reference proteome</keyword>
<dbReference type="SUPFAM" id="SSF141452">
    <property type="entry name" value="Hcp1-like"/>
    <property type="match status" value="1"/>
</dbReference>
<dbReference type="Pfam" id="PF05638">
    <property type="entry name" value="T6SS_HCP"/>
    <property type="match status" value="1"/>
</dbReference>
<evidence type="ECO:0000313" key="2">
    <source>
        <dbReference type="EMBL" id="NML24766.1"/>
    </source>
</evidence>
<dbReference type="InterPro" id="IPR036624">
    <property type="entry name" value="Hcp1-lik_sf"/>
</dbReference>
<sequence length="161" mass="17010">MAVDMFFKLSGIDGESKDSKHEKEIDVLAWSWGLSQSGSTHVSTGGGSGKVNVQDLSFTKWVDSASTALIISCCKGTHIDEAKLTVRKAGDSPLEYIKITLKDVLVSAVTTGGSGGEDRLTENVTLNFGQFKVEYTPQDKKGAGGGTKTAAWDIPANKPVG</sequence>
<dbReference type="PANTHER" id="PTHR36152">
    <property type="entry name" value="CYTOPLASMIC PROTEIN-RELATED"/>
    <property type="match status" value="1"/>
</dbReference>
<comment type="caution">
    <text evidence="2">The sequence shown here is derived from an EMBL/GenBank/DDBJ whole genome shotgun (WGS) entry which is preliminary data.</text>
</comment>
<gene>
    <name evidence="2" type="ORF">HHL15_03365</name>
</gene>
<feature type="region of interest" description="Disordered" evidence="1">
    <location>
        <begin position="139"/>
        <end position="161"/>
    </location>
</feature>
<name>A0A848G105_9RHOO</name>
<organism evidence="2 3">
    <name type="scientific">Zoogloea dura</name>
    <dbReference type="NCBI Taxonomy" id="2728840"/>
    <lineage>
        <taxon>Bacteria</taxon>
        <taxon>Pseudomonadati</taxon>
        <taxon>Pseudomonadota</taxon>
        <taxon>Betaproteobacteria</taxon>
        <taxon>Rhodocyclales</taxon>
        <taxon>Zoogloeaceae</taxon>
        <taxon>Zoogloea</taxon>
    </lineage>
</organism>
<dbReference type="AlphaFoldDB" id="A0A848G105"/>
<proteinExistence type="predicted"/>
<dbReference type="InterPro" id="IPR053165">
    <property type="entry name" value="HSI-I_assembly_Hcp1"/>
</dbReference>
<dbReference type="RefSeq" id="WP_169144415.1">
    <property type="nucleotide sequence ID" value="NZ_JABBGA010000002.1"/>
</dbReference>
<dbReference type="Proteomes" id="UP000580043">
    <property type="component" value="Unassembled WGS sequence"/>
</dbReference>
<dbReference type="Gene3D" id="2.30.110.20">
    <property type="entry name" value="Hcp1-like"/>
    <property type="match status" value="1"/>
</dbReference>
<accession>A0A848G105</accession>
<protein>
    <submittedName>
        <fullName evidence="2">Type VI secretion system tube protein Hcp</fullName>
    </submittedName>
</protein>